<dbReference type="InterPro" id="IPR042242">
    <property type="entry name" value="RecO_C"/>
</dbReference>
<dbReference type="NCBIfam" id="TIGR00613">
    <property type="entry name" value="reco"/>
    <property type="match status" value="1"/>
</dbReference>
<dbReference type="RefSeq" id="WP_027242759.1">
    <property type="nucleotide sequence ID" value="NZ_CP012508.1"/>
</dbReference>
<evidence type="ECO:0000256" key="3">
    <source>
        <dbReference type="ARBA" id="ARBA00021310"/>
    </source>
</evidence>
<evidence type="ECO:0000256" key="5">
    <source>
        <dbReference type="ARBA" id="ARBA00023172"/>
    </source>
</evidence>
<evidence type="ECO:0000256" key="7">
    <source>
        <dbReference type="ARBA" id="ARBA00033409"/>
    </source>
</evidence>
<dbReference type="Gene3D" id="1.20.1440.120">
    <property type="entry name" value="Recombination protein O, C-terminal domain"/>
    <property type="match status" value="1"/>
</dbReference>
<evidence type="ECO:0000256" key="1">
    <source>
        <dbReference type="ARBA" id="ARBA00003065"/>
    </source>
</evidence>
<dbReference type="EMBL" id="CP012508">
    <property type="protein sequence ID" value="ALB23133.1"/>
    <property type="molecule type" value="Genomic_DNA"/>
</dbReference>
<feature type="domain" description="DNA replication/recombination mediator RecO N-terminal" evidence="9">
    <location>
        <begin position="6"/>
        <end position="77"/>
    </location>
</feature>
<dbReference type="InterPro" id="IPR003717">
    <property type="entry name" value="RecO"/>
</dbReference>
<comment type="similarity">
    <text evidence="2 8">Belongs to the RecO family.</text>
</comment>
<dbReference type="GO" id="GO:0043590">
    <property type="term" value="C:bacterial nucleoid"/>
    <property type="evidence" value="ECO:0007669"/>
    <property type="project" value="TreeGrafter"/>
</dbReference>
<dbReference type="PANTHER" id="PTHR33991:SF1">
    <property type="entry name" value="DNA REPAIR PROTEIN RECO"/>
    <property type="match status" value="1"/>
</dbReference>
<evidence type="ECO:0000313" key="10">
    <source>
        <dbReference type="EMBL" id="ALB23133.1"/>
    </source>
</evidence>
<dbReference type="OrthoDB" id="9804792at2"/>
<dbReference type="InterPro" id="IPR012340">
    <property type="entry name" value="NA-bd_OB-fold"/>
</dbReference>
<evidence type="ECO:0000313" key="11">
    <source>
        <dbReference type="Proteomes" id="UP000029558"/>
    </source>
</evidence>
<dbReference type="Pfam" id="PF02565">
    <property type="entry name" value="RecO_C"/>
    <property type="match status" value="1"/>
</dbReference>
<organism evidence="10 11">
    <name type="scientific">Piscirickettsia salmonis</name>
    <dbReference type="NCBI Taxonomy" id="1238"/>
    <lineage>
        <taxon>Bacteria</taxon>
        <taxon>Pseudomonadati</taxon>
        <taxon>Pseudomonadota</taxon>
        <taxon>Gammaproteobacteria</taxon>
        <taxon>Thiotrichales</taxon>
        <taxon>Piscirickettsiaceae</taxon>
        <taxon>Piscirickettsia</taxon>
    </lineage>
</organism>
<evidence type="ECO:0000256" key="6">
    <source>
        <dbReference type="ARBA" id="ARBA00023204"/>
    </source>
</evidence>
<proteinExistence type="inferred from homology"/>
<dbReference type="GO" id="GO:0006302">
    <property type="term" value="P:double-strand break repair"/>
    <property type="evidence" value="ECO:0007669"/>
    <property type="project" value="TreeGrafter"/>
</dbReference>
<evidence type="ECO:0000256" key="4">
    <source>
        <dbReference type="ARBA" id="ARBA00022763"/>
    </source>
</evidence>
<dbReference type="SUPFAM" id="SSF57863">
    <property type="entry name" value="ArfGap/RecO-like zinc finger"/>
    <property type="match status" value="1"/>
</dbReference>
<gene>
    <name evidence="8 10" type="primary">recO</name>
    <name evidence="10" type="ORF">KU39_1953</name>
</gene>
<accession>A0A6I5XZW5</accession>
<dbReference type="Proteomes" id="UP000029558">
    <property type="component" value="Chromosome"/>
</dbReference>
<keyword evidence="5 8" id="KW-0233">DNA recombination</keyword>
<dbReference type="PANTHER" id="PTHR33991">
    <property type="entry name" value="DNA REPAIR PROTEIN RECO"/>
    <property type="match status" value="1"/>
</dbReference>
<dbReference type="InterPro" id="IPR037278">
    <property type="entry name" value="ARFGAP/RecO"/>
</dbReference>
<dbReference type="Gene3D" id="2.40.50.140">
    <property type="entry name" value="Nucleic acid-binding proteins"/>
    <property type="match status" value="1"/>
</dbReference>
<evidence type="ECO:0000256" key="2">
    <source>
        <dbReference type="ARBA" id="ARBA00007452"/>
    </source>
</evidence>
<name>A0A6I5XZW5_PISSA</name>
<evidence type="ECO:0000259" key="9">
    <source>
        <dbReference type="Pfam" id="PF11967"/>
    </source>
</evidence>
<sequence length="247" mass="28673">MTIELCQSLGYIIQQRPYKNTSVLLDILTRDHGKICCVASGGRANLTRWQGVLQPFSLLQLTWQKRIGLGTLKEVSSCERQLLWRGLPFVMAMYLNELTIHLLPQGQGDEAFFFIYRQLLGVLSRTHSVKAKVELELESQLRRFEYQLLKTIGYELVLDQDVKGRAVLAQQNYWLRVEHLPEHWPVNRPASIGLVCQGASLLALKAGKFDTELEKMDAKRIMRMYLQFYLRNRILKSRELFKQFKGV</sequence>
<dbReference type="SUPFAM" id="SSF50249">
    <property type="entry name" value="Nucleic acid-binding proteins"/>
    <property type="match status" value="1"/>
</dbReference>
<dbReference type="InterPro" id="IPR022572">
    <property type="entry name" value="DNA_rep/recomb_RecO_N"/>
</dbReference>
<dbReference type="Pfam" id="PF11967">
    <property type="entry name" value="RecO_N"/>
    <property type="match status" value="1"/>
</dbReference>
<dbReference type="GO" id="GO:0006310">
    <property type="term" value="P:DNA recombination"/>
    <property type="evidence" value="ECO:0007669"/>
    <property type="project" value="UniProtKB-UniRule"/>
</dbReference>
<evidence type="ECO:0000256" key="8">
    <source>
        <dbReference type="HAMAP-Rule" id="MF_00201"/>
    </source>
</evidence>
<comment type="function">
    <text evidence="1 8">Involved in DNA repair and RecF pathway recombination.</text>
</comment>
<reference evidence="10 11" key="1">
    <citation type="journal article" date="2014" name="Genome Announc.">
        <title>Comparative Genome Analysis of Two Isolates of the Fish Pathogen Piscirickettsia salmonis from Different Hosts Reveals Major Differences in Virulence-Associated Secretion Systems.</title>
        <authorList>
            <person name="Bohle H."/>
            <person name="Henriquez P."/>
            <person name="Grothusen H."/>
            <person name="Navas E."/>
            <person name="Sandoval A."/>
            <person name="Bustamante F."/>
            <person name="Bustos P."/>
            <person name="Mancilla M."/>
        </authorList>
    </citation>
    <scope>NUCLEOTIDE SEQUENCE [LARGE SCALE GENOMIC DNA]</scope>
    <source>
        <strain evidence="11">B1-32597</strain>
    </source>
</reference>
<protein>
    <recommendedName>
        <fullName evidence="3 8">DNA repair protein RecO</fullName>
    </recommendedName>
    <alternativeName>
        <fullName evidence="7 8">Recombination protein O</fullName>
    </alternativeName>
</protein>
<keyword evidence="4 8" id="KW-0227">DNA damage</keyword>
<keyword evidence="6 8" id="KW-0234">DNA repair</keyword>
<dbReference type="AlphaFoldDB" id="A0A6I5XZW5"/>
<dbReference type="HAMAP" id="MF_00201">
    <property type="entry name" value="RecO"/>
    <property type="match status" value="1"/>
</dbReference>